<comment type="caution">
    <text evidence="7">The sequence shown here is derived from an EMBL/GenBank/DDBJ whole genome shotgun (WGS) entry which is preliminary data.</text>
</comment>
<sequence>MPIALRDVVSLLDGWYDPAWAESWDAVGLVTGDPEQPVRKVLFAVDPAPAVVEEAVAWGADLVVVHHPLLLTPVSSIAATTPKGRVLHTLARHGIALLTAHTNADVPADGVNESLARAVGIADPRVVVDEGRSADNALDKLTYFVPRGQADVVRDAVADAGAGQVGDYDRCSFSSPGEGRFRPLEGANPTLGAVGEVETVEEVRVECVLRRSQRRAVVAALLAAHPYETPAYDVVALANDDGPSDRGHGRIGRLAAPTTLREFADRVRDALPGTAHGVRVSGDPDRRVETVVVGSGAGDYLLDVVLGTGADVYVTSDLRHHRAAEFREHDGPALVDVAHWAAEWTWLPVAARKLAAALEERGGAGATVETRVSTTVTDPWTFRVD</sequence>
<evidence type="ECO:0000256" key="6">
    <source>
        <dbReference type="PIRSR" id="PIRSR602678-1"/>
    </source>
</evidence>
<accession>A0A4Q5IUQ6</accession>
<comment type="subunit">
    <text evidence="2">Homohexamer.</text>
</comment>
<dbReference type="Proteomes" id="UP000291189">
    <property type="component" value="Unassembled WGS sequence"/>
</dbReference>
<feature type="binding site" evidence="6">
    <location>
        <position position="67"/>
    </location>
    <ligand>
        <name>a divalent metal cation</name>
        <dbReference type="ChEBI" id="CHEBI:60240"/>
        <label>1</label>
    </ligand>
</feature>
<feature type="binding site" evidence="6">
    <location>
        <position position="343"/>
    </location>
    <ligand>
        <name>a divalent metal cation</name>
        <dbReference type="ChEBI" id="CHEBI:60240"/>
        <label>1</label>
    </ligand>
</feature>
<dbReference type="Pfam" id="PF01784">
    <property type="entry name" value="DUF34_NIF3"/>
    <property type="match status" value="1"/>
</dbReference>
<reference evidence="7 8" key="1">
    <citation type="submission" date="2019-01" db="EMBL/GenBank/DDBJ databases">
        <title>Nocardioides guangzhouensis sp. nov., an actinobacterium isolated from soil.</title>
        <authorList>
            <person name="Fu Y."/>
            <person name="Cai Y."/>
            <person name="Lin Z."/>
            <person name="Chen P."/>
        </authorList>
    </citation>
    <scope>NUCLEOTIDE SEQUENCE [LARGE SCALE GENOMIC DNA]</scope>
    <source>
        <strain evidence="7 8">NBRC 105384</strain>
    </source>
</reference>
<feature type="binding site" evidence="6">
    <location>
        <position position="339"/>
    </location>
    <ligand>
        <name>a divalent metal cation</name>
        <dbReference type="ChEBI" id="CHEBI:60240"/>
        <label>1</label>
    </ligand>
</feature>
<dbReference type="PIRSF" id="PIRSF037489">
    <property type="entry name" value="UCP037489_NIF3_YqfO"/>
    <property type="match status" value="1"/>
</dbReference>
<dbReference type="InterPro" id="IPR002678">
    <property type="entry name" value="DUF34/NIF3"/>
</dbReference>
<dbReference type="InterPro" id="IPR017221">
    <property type="entry name" value="DUF34/NIF3_bac"/>
</dbReference>
<evidence type="ECO:0000313" key="7">
    <source>
        <dbReference type="EMBL" id="RYU09493.1"/>
    </source>
</evidence>
<gene>
    <name evidence="7" type="ORF">ETU37_20785</name>
</gene>
<name>A0A4Q5IUQ6_9ACTN</name>
<dbReference type="PANTHER" id="PTHR13799">
    <property type="entry name" value="NGG1 INTERACTING FACTOR 3"/>
    <property type="match status" value="1"/>
</dbReference>
<organism evidence="7 8">
    <name type="scientific">Nocardioides iriomotensis</name>
    <dbReference type="NCBI Taxonomy" id="715784"/>
    <lineage>
        <taxon>Bacteria</taxon>
        <taxon>Bacillati</taxon>
        <taxon>Actinomycetota</taxon>
        <taxon>Actinomycetes</taxon>
        <taxon>Propionibacteriales</taxon>
        <taxon>Nocardioidaceae</taxon>
        <taxon>Nocardioides</taxon>
    </lineage>
</organism>
<keyword evidence="8" id="KW-1185">Reference proteome</keyword>
<dbReference type="NCBIfam" id="TIGR00486">
    <property type="entry name" value="YbgI_SA1388"/>
    <property type="match status" value="1"/>
</dbReference>
<evidence type="ECO:0000256" key="1">
    <source>
        <dbReference type="ARBA" id="ARBA00006964"/>
    </source>
</evidence>
<dbReference type="GO" id="GO:0046872">
    <property type="term" value="F:metal ion binding"/>
    <property type="evidence" value="ECO:0007669"/>
    <property type="project" value="UniProtKB-UniRule"/>
</dbReference>
<dbReference type="InterPro" id="IPR036069">
    <property type="entry name" value="DUF34/NIF3_sf"/>
</dbReference>
<keyword evidence="4 5" id="KW-0479">Metal-binding</keyword>
<evidence type="ECO:0000313" key="8">
    <source>
        <dbReference type="Proteomes" id="UP000291189"/>
    </source>
</evidence>
<protein>
    <recommendedName>
        <fullName evidence="3 5">GTP cyclohydrolase 1 type 2 homolog</fullName>
    </recommendedName>
</protein>
<dbReference type="InterPro" id="IPR015867">
    <property type="entry name" value="N-reg_PII/ATP_PRibTrfase_C"/>
</dbReference>
<evidence type="ECO:0000256" key="3">
    <source>
        <dbReference type="ARBA" id="ARBA00022112"/>
    </source>
</evidence>
<evidence type="ECO:0000256" key="4">
    <source>
        <dbReference type="ARBA" id="ARBA00022723"/>
    </source>
</evidence>
<dbReference type="RefSeq" id="WP_129989258.1">
    <property type="nucleotide sequence ID" value="NZ_SDPU01000035.1"/>
</dbReference>
<dbReference type="EMBL" id="SDPU01000035">
    <property type="protein sequence ID" value="RYU09493.1"/>
    <property type="molecule type" value="Genomic_DNA"/>
</dbReference>
<dbReference type="FunFam" id="3.30.70.120:FF:000006">
    <property type="entry name" value="GTP cyclohydrolase 1 type 2 homolog"/>
    <property type="match status" value="1"/>
</dbReference>
<evidence type="ECO:0000256" key="5">
    <source>
        <dbReference type="PIRNR" id="PIRNR037489"/>
    </source>
</evidence>
<feature type="binding site" evidence="6">
    <location>
        <position position="66"/>
    </location>
    <ligand>
        <name>a divalent metal cation</name>
        <dbReference type="ChEBI" id="CHEBI:60240"/>
        <label>1</label>
    </ligand>
</feature>
<dbReference type="PANTHER" id="PTHR13799:SF14">
    <property type="entry name" value="GTP CYCLOHYDROLASE 1 TYPE 2 HOMOLOG"/>
    <property type="match status" value="1"/>
</dbReference>
<evidence type="ECO:0000256" key="2">
    <source>
        <dbReference type="ARBA" id="ARBA00011643"/>
    </source>
</evidence>
<dbReference type="FunFam" id="3.40.1390.30:FF:000001">
    <property type="entry name" value="GTP cyclohydrolase 1 type 2"/>
    <property type="match status" value="1"/>
</dbReference>
<dbReference type="AlphaFoldDB" id="A0A4Q5IUQ6"/>
<proteinExistence type="inferred from homology"/>
<comment type="similarity">
    <text evidence="1 5">Belongs to the GTP cyclohydrolase I type 2/NIF3 family.</text>
</comment>
<dbReference type="Gene3D" id="3.30.70.120">
    <property type="match status" value="1"/>
</dbReference>
<feature type="binding site" evidence="6">
    <location>
        <position position="105"/>
    </location>
    <ligand>
        <name>a divalent metal cation</name>
        <dbReference type="ChEBI" id="CHEBI:60240"/>
        <label>1</label>
    </ligand>
</feature>
<dbReference type="OrthoDB" id="9795763at2"/>
<dbReference type="GO" id="GO:0005737">
    <property type="term" value="C:cytoplasm"/>
    <property type="evidence" value="ECO:0007669"/>
    <property type="project" value="TreeGrafter"/>
</dbReference>
<dbReference type="SUPFAM" id="SSF102705">
    <property type="entry name" value="NIF3 (NGG1p interacting factor 3)-like"/>
    <property type="match status" value="1"/>
</dbReference>
<dbReference type="Gene3D" id="3.40.1390.30">
    <property type="entry name" value="NIF3 (NGG1p interacting factor 3)-like"/>
    <property type="match status" value="1"/>
</dbReference>